<comment type="caution">
    <text evidence="2">The sequence shown here is derived from an EMBL/GenBank/DDBJ whole genome shotgun (WGS) entry which is preliminary data.</text>
</comment>
<feature type="compositionally biased region" description="Basic and acidic residues" evidence="1">
    <location>
        <begin position="35"/>
        <end position="46"/>
    </location>
</feature>
<dbReference type="EMBL" id="JACGWN010000016">
    <property type="protein sequence ID" value="KAL0394505.1"/>
    <property type="molecule type" value="Genomic_DNA"/>
</dbReference>
<reference evidence="2" key="1">
    <citation type="submission" date="2020-06" db="EMBL/GenBank/DDBJ databases">
        <authorList>
            <person name="Li T."/>
            <person name="Hu X."/>
            <person name="Zhang T."/>
            <person name="Song X."/>
            <person name="Zhang H."/>
            <person name="Dai N."/>
            <person name="Sheng W."/>
            <person name="Hou X."/>
            <person name="Wei L."/>
        </authorList>
    </citation>
    <scope>NUCLEOTIDE SEQUENCE</scope>
    <source>
        <strain evidence="2">KEN1</strain>
        <tissue evidence="2">Leaf</tissue>
    </source>
</reference>
<dbReference type="AlphaFoldDB" id="A0AAW2SPM1"/>
<evidence type="ECO:0000256" key="1">
    <source>
        <dbReference type="SAM" id="MobiDB-lite"/>
    </source>
</evidence>
<reference evidence="2" key="2">
    <citation type="journal article" date="2024" name="Plant">
        <title>Genomic evolution and insights into agronomic trait innovations of Sesamum species.</title>
        <authorList>
            <person name="Miao H."/>
            <person name="Wang L."/>
            <person name="Qu L."/>
            <person name="Liu H."/>
            <person name="Sun Y."/>
            <person name="Le M."/>
            <person name="Wang Q."/>
            <person name="Wei S."/>
            <person name="Zheng Y."/>
            <person name="Lin W."/>
            <person name="Duan Y."/>
            <person name="Cao H."/>
            <person name="Xiong S."/>
            <person name="Wang X."/>
            <person name="Wei L."/>
            <person name="Li C."/>
            <person name="Ma Q."/>
            <person name="Ju M."/>
            <person name="Zhao R."/>
            <person name="Li G."/>
            <person name="Mu C."/>
            <person name="Tian Q."/>
            <person name="Mei H."/>
            <person name="Zhang T."/>
            <person name="Gao T."/>
            <person name="Zhang H."/>
        </authorList>
    </citation>
    <scope>NUCLEOTIDE SEQUENCE</scope>
    <source>
        <strain evidence="2">KEN1</strain>
    </source>
</reference>
<protein>
    <submittedName>
        <fullName evidence="2">Uncharacterized protein</fullName>
    </submittedName>
</protein>
<proteinExistence type="predicted"/>
<feature type="region of interest" description="Disordered" evidence="1">
    <location>
        <begin position="1"/>
        <end position="49"/>
    </location>
</feature>
<accession>A0AAW2SPM1</accession>
<name>A0AAW2SPM1_9LAMI</name>
<gene>
    <name evidence="2" type="ORF">Slati_4416700</name>
</gene>
<evidence type="ECO:0000313" key="2">
    <source>
        <dbReference type="EMBL" id="KAL0394505.1"/>
    </source>
</evidence>
<sequence>MDGDFFKSLAKKPATKFDSPSPGSQVHQHGRRPASKREGREKSEKKTRMKILPKSQGWTFKDRKPAWQKVNMVYTPLTVPITQALMAVEGKGLLSRPRSYKDGPRQPKSDKICRFHNDYGYTIEECRHLKNEIERLIQNEYYKSTSTGKKLEVLCHTKSTRRTKARRLRILALDHESKICPEPS</sequence>
<organism evidence="2">
    <name type="scientific">Sesamum latifolium</name>
    <dbReference type="NCBI Taxonomy" id="2727402"/>
    <lineage>
        <taxon>Eukaryota</taxon>
        <taxon>Viridiplantae</taxon>
        <taxon>Streptophyta</taxon>
        <taxon>Embryophyta</taxon>
        <taxon>Tracheophyta</taxon>
        <taxon>Spermatophyta</taxon>
        <taxon>Magnoliopsida</taxon>
        <taxon>eudicotyledons</taxon>
        <taxon>Gunneridae</taxon>
        <taxon>Pentapetalae</taxon>
        <taxon>asterids</taxon>
        <taxon>lamiids</taxon>
        <taxon>Lamiales</taxon>
        <taxon>Pedaliaceae</taxon>
        <taxon>Sesamum</taxon>
    </lineage>
</organism>